<keyword evidence="1" id="KW-0812">Transmembrane</keyword>
<evidence type="ECO:0000313" key="2">
    <source>
        <dbReference type="EMBL" id="GGW75550.1"/>
    </source>
</evidence>
<sequence length="222" mass="23218">MILNGEQQLPVSREQVWSALMNPEVLRLSIPGCESVTEVETGVYAVRVVIEIGPVKARFNGKLRQLDMKAPETYTLAFEGDGGVAGFAKGSAVVTLEEAANQGTLLKYEAKAEIGGRLAQIGSRLIDATSAKLTKQFFERFSQQLLGPAPAVAEPAKVAAPAMGTAVAAAGSAVAATPAFVPAPVYAQATPSKSGVSIQMPAWTWAFTVLVIALLAAYLGSR</sequence>
<keyword evidence="1" id="KW-0472">Membrane</keyword>
<evidence type="ECO:0000256" key="1">
    <source>
        <dbReference type="SAM" id="Phobius"/>
    </source>
</evidence>
<dbReference type="CDD" id="cd05018">
    <property type="entry name" value="CoxG"/>
    <property type="match status" value="1"/>
</dbReference>
<dbReference type="SUPFAM" id="SSF55961">
    <property type="entry name" value="Bet v1-like"/>
    <property type="match status" value="1"/>
</dbReference>
<dbReference type="PANTHER" id="PTHR38588:SF1">
    <property type="entry name" value="BLL0334 PROTEIN"/>
    <property type="match status" value="1"/>
</dbReference>
<evidence type="ECO:0000313" key="3">
    <source>
        <dbReference type="Proteomes" id="UP000608345"/>
    </source>
</evidence>
<comment type="caution">
    <text evidence="2">The sequence shown here is derived from an EMBL/GenBank/DDBJ whole genome shotgun (WGS) entry which is preliminary data.</text>
</comment>
<accession>A0A918MVM0</accession>
<dbReference type="AlphaFoldDB" id="A0A918MVM0"/>
<dbReference type="RefSeq" id="WP_189383498.1">
    <property type="nucleotide sequence ID" value="NZ_BAABFY010000010.1"/>
</dbReference>
<dbReference type="Pfam" id="PF06240">
    <property type="entry name" value="COXG"/>
    <property type="match status" value="1"/>
</dbReference>
<reference evidence="2" key="2">
    <citation type="submission" date="2020-09" db="EMBL/GenBank/DDBJ databases">
        <authorList>
            <person name="Sun Q."/>
            <person name="Kim S."/>
        </authorList>
    </citation>
    <scope>NUCLEOTIDE SEQUENCE</scope>
    <source>
        <strain evidence="2">KCTC 23732</strain>
    </source>
</reference>
<keyword evidence="3" id="KW-1185">Reference proteome</keyword>
<proteinExistence type="predicted"/>
<name>A0A918MVM0_9BURK</name>
<dbReference type="EMBL" id="BMYS01000001">
    <property type="protein sequence ID" value="GGW75550.1"/>
    <property type="molecule type" value="Genomic_DNA"/>
</dbReference>
<keyword evidence="1" id="KW-1133">Transmembrane helix</keyword>
<feature type="transmembrane region" description="Helical" evidence="1">
    <location>
        <begin position="202"/>
        <end position="220"/>
    </location>
</feature>
<reference evidence="2" key="1">
    <citation type="journal article" date="2014" name="Int. J. Syst. Evol. Microbiol.">
        <title>Complete genome sequence of Corynebacterium casei LMG S-19264T (=DSM 44701T), isolated from a smear-ripened cheese.</title>
        <authorList>
            <consortium name="US DOE Joint Genome Institute (JGI-PGF)"/>
            <person name="Walter F."/>
            <person name="Albersmeier A."/>
            <person name="Kalinowski J."/>
            <person name="Ruckert C."/>
        </authorList>
    </citation>
    <scope>NUCLEOTIDE SEQUENCE</scope>
    <source>
        <strain evidence="2">KCTC 23732</strain>
    </source>
</reference>
<gene>
    <name evidence="2" type="ORF">GCM10011450_01170</name>
</gene>
<dbReference type="Gene3D" id="3.30.530.20">
    <property type="match status" value="1"/>
</dbReference>
<dbReference type="Proteomes" id="UP000608345">
    <property type="component" value="Unassembled WGS sequence"/>
</dbReference>
<evidence type="ECO:0008006" key="4">
    <source>
        <dbReference type="Google" id="ProtNLM"/>
    </source>
</evidence>
<organism evidence="2 3">
    <name type="scientific">Advenella faeciporci</name>
    <dbReference type="NCBI Taxonomy" id="797535"/>
    <lineage>
        <taxon>Bacteria</taxon>
        <taxon>Pseudomonadati</taxon>
        <taxon>Pseudomonadota</taxon>
        <taxon>Betaproteobacteria</taxon>
        <taxon>Burkholderiales</taxon>
        <taxon>Alcaligenaceae</taxon>
    </lineage>
</organism>
<dbReference type="InterPro" id="IPR010419">
    <property type="entry name" value="CO_DH_gsu"/>
</dbReference>
<protein>
    <recommendedName>
        <fullName evidence="4">Carbon monoxide dehydrogenase</fullName>
    </recommendedName>
</protein>
<dbReference type="PANTHER" id="PTHR38588">
    <property type="entry name" value="BLL0334 PROTEIN"/>
    <property type="match status" value="1"/>
</dbReference>
<dbReference type="InterPro" id="IPR023393">
    <property type="entry name" value="START-like_dom_sf"/>
</dbReference>